<dbReference type="Pfam" id="PF13234">
    <property type="entry name" value="MTR4_beta-barrel"/>
    <property type="match status" value="1"/>
</dbReference>
<dbReference type="InterPro" id="IPR048392">
    <property type="entry name" value="MTR4-like_stalk"/>
</dbReference>
<dbReference type="InterPro" id="IPR011545">
    <property type="entry name" value="DEAD/DEAH_box_helicase_dom"/>
</dbReference>
<dbReference type="Pfam" id="PF08148">
    <property type="entry name" value="DSHCT"/>
    <property type="match status" value="1"/>
</dbReference>
<keyword evidence="13" id="KW-1185">Reference proteome</keyword>
<evidence type="ECO:0000256" key="6">
    <source>
        <dbReference type="ARBA" id="ARBA00022806"/>
    </source>
</evidence>
<dbReference type="InterPro" id="IPR040801">
    <property type="entry name" value="Ski2_N"/>
</dbReference>
<evidence type="ECO:0000313" key="13">
    <source>
        <dbReference type="Proteomes" id="UP000567179"/>
    </source>
</evidence>
<dbReference type="InterPro" id="IPR012961">
    <property type="entry name" value="Ski2/MTR4_C"/>
</dbReference>
<dbReference type="PROSITE" id="PS51194">
    <property type="entry name" value="HELICASE_CTER"/>
    <property type="match status" value="1"/>
</dbReference>
<dbReference type="Gene3D" id="3.40.50.300">
    <property type="entry name" value="P-loop containing nucleotide triphosphate hydrolases"/>
    <property type="match status" value="2"/>
</dbReference>
<accession>A0A8H5AWD8</accession>
<dbReference type="InterPro" id="IPR014001">
    <property type="entry name" value="Helicase_ATP-bd"/>
</dbReference>
<evidence type="ECO:0000256" key="2">
    <source>
        <dbReference type="ARBA" id="ARBA00010140"/>
    </source>
</evidence>
<dbReference type="SUPFAM" id="SSF52540">
    <property type="entry name" value="P-loop containing nucleoside triphosphate hydrolases"/>
    <property type="match status" value="1"/>
</dbReference>
<dbReference type="AlphaFoldDB" id="A0A8H5AWD8"/>
<name>A0A8H5AWD8_9AGAR</name>
<keyword evidence="6" id="KW-0347">Helicase</keyword>
<gene>
    <name evidence="12" type="ORF">D9619_002721</name>
</gene>
<dbReference type="PANTHER" id="PTHR12131:SF1">
    <property type="entry name" value="ATP-DEPENDENT RNA HELICASE SUPV3L1, MITOCHONDRIAL-RELATED"/>
    <property type="match status" value="1"/>
</dbReference>
<evidence type="ECO:0000313" key="12">
    <source>
        <dbReference type="EMBL" id="KAF5312135.1"/>
    </source>
</evidence>
<dbReference type="Pfam" id="PF17911">
    <property type="entry name" value="Ski2_N"/>
    <property type="match status" value="1"/>
</dbReference>
<comment type="subcellular location">
    <subcellularLocation>
        <location evidence="1">Cytoplasm</location>
    </subcellularLocation>
</comment>
<keyword evidence="8" id="KW-0694">RNA-binding</keyword>
<organism evidence="12 13">
    <name type="scientific">Psilocybe cf. subviscida</name>
    <dbReference type="NCBI Taxonomy" id="2480587"/>
    <lineage>
        <taxon>Eukaryota</taxon>
        <taxon>Fungi</taxon>
        <taxon>Dikarya</taxon>
        <taxon>Basidiomycota</taxon>
        <taxon>Agaricomycotina</taxon>
        <taxon>Agaricomycetes</taxon>
        <taxon>Agaricomycetidae</taxon>
        <taxon>Agaricales</taxon>
        <taxon>Agaricineae</taxon>
        <taxon>Strophariaceae</taxon>
        <taxon>Psilocybe</taxon>
    </lineage>
</organism>
<dbReference type="GO" id="GO:0003724">
    <property type="term" value="F:RNA helicase activity"/>
    <property type="evidence" value="ECO:0007669"/>
    <property type="project" value="InterPro"/>
</dbReference>
<dbReference type="InterPro" id="IPR027417">
    <property type="entry name" value="P-loop_NTPase"/>
</dbReference>
<keyword evidence="3" id="KW-0963">Cytoplasm</keyword>
<evidence type="ECO:0000256" key="3">
    <source>
        <dbReference type="ARBA" id="ARBA00022490"/>
    </source>
</evidence>
<dbReference type="SMART" id="SM01142">
    <property type="entry name" value="DSHCT"/>
    <property type="match status" value="1"/>
</dbReference>
<dbReference type="OrthoDB" id="64767at2759"/>
<dbReference type="PIRSF" id="PIRSF005198">
    <property type="entry name" value="Antiviral_helicase_SKI2"/>
    <property type="match status" value="1"/>
</dbReference>
<dbReference type="SMART" id="SM00487">
    <property type="entry name" value="DEXDc"/>
    <property type="match status" value="1"/>
</dbReference>
<dbReference type="FunFam" id="1.10.3380.30:FF:000001">
    <property type="entry name" value="Ski2 ATP-dependent RNA helicase"/>
    <property type="match status" value="1"/>
</dbReference>
<feature type="domain" description="Helicase C-terminal" evidence="11">
    <location>
        <begin position="561"/>
        <end position="751"/>
    </location>
</feature>
<evidence type="ECO:0000259" key="10">
    <source>
        <dbReference type="PROSITE" id="PS51192"/>
    </source>
</evidence>
<dbReference type="GO" id="GO:0016787">
    <property type="term" value="F:hydrolase activity"/>
    <property type="evidence" value="ECO:0007669"/>
    <property type="project" value="UniProtKB-KW"/>
</dbReference>
<dbReference type="Gene3D" id="1.10.3380.30">
    <property type="match status" value="1"/>
</dbReference>
<dbReference type="Gene3D" id="1.20.1500.20">
    <property type="match status" value="1"/>
</dbReference>
<dbReference type="FunFam" id="3.40.50.300:FF:000354">
    <property type="entry name" value="ATP-dependent RNA helicase SKI2"/>
    <property type="match status" value="1"/>
</dbReference>
<evidence type="ECO:0000256" key="8">
    <source>
        <dbReference type="ARBA" id="ARBA00022884"/>
    </source>
</evidence>
<dbReference type="PANTHER" id="PTHR12131">
    <property type="entry name" value="ATP-DEPENDENT RNA AND DNA HELICASE"/>
    <property type="match status" value="1"/>
</dbReference>
<dbReference type="InterPro" id="IPR050699">
    <property type="entry name" value="RNA-DNA_Helicase"/>
</dbReference>
<feature type="region of interest" description="Disordered" evidence="9">
    <location>
        <begin position="484"/>
        <end position="543"/>
    </location>
</feature>
<dbReference type="SMART" id="SM00490">
    <property type="entry name" value="HELICc"/>
    <property type="match status" value="1"/>
</dbReference>
<dbReference type="PROSITE" id="PS51192">
    <property type="entry name" value="HELICASE_ATP_BIND_1"/>
    <property type="match status" value="1"/>
</dbReference>
<keyword evidence="7" id="KW-0067">ATP-binding</keyword>
<dbReference type="CDD" id="cd18795">
    <property type="entry name" value="SF2_C_Ski2"/>
    <property type="match status" value="1"/>
</dbReference>
<dbReference type="FunFam" id="3.40.50.300:FF:000987">
    <property type="entry name" value="DEAD/DEAH box RNA helicase"/>
    <property type="match status" value="1"/>
</dbReference>
<dbReference type="InterPro" id="IPR001650">
    <property type="entry name" value="Helicase_C-like"/>
</dbReference>
<evidence type="ECO:0000256" key="9">
    <source>
        <dbReference type="SAM" id="MobiDB-lite"/>
    </source>
</evidence>
<keyword evidence="5" id="KW-0378">Hydrolase</keyword>
<feature type="domain" description="Helicase ATP-binding" evidence="10">
    <location>
        <begin position="280"/>
        <end position="438"/>
    </location>
</feature>
<dbReference type="Pfam" id="PF21408">
    <property type="entry name" value="MTR4-like_stalk"/>
    <property type="match status" value="1"/>
</dbReference>
<comment type="similarity">
    <text evidence="2">Belongs to the helicase family. SKI2 subfamily.</text>
</comment>
<proteinExistence type="inferred from homology"/>
<dbReference type="Proteomes" id="UP000567179">
    <property type="component" value="Unassembled WGS sequence"/>
</dbReference>
<evidence type="ECO:0008006" key="14">
    <source>
        <dbReference type="Google" id="ProtNLM"/>
    </source>
</evidence>
<protein>
    <recommendedName>
        <fullName evidence="14">Antiviral helicase</fullName>
    </recommendedName>
</protein>
<feature type="compositionally biased region" description="Gly residues" evidence="9">
    <location>
        <begin position="528"/>
        <end position="537"/>
    </location>
</feature>
<dbReference type="EMBL" id="JAACJJ010000056">
    <property type="protein sequence ID" value="KAF5312135.1"/>
    <property type="molecule type" value="Genomic_DNA"/>
</dbReference>
<dbReference type="InterPro" id="IPR025696">
    <property type="entry name" value="Beta-barrel_MTR4"/>
</dbReference>
<dbReference type="Pfam" id="PF00270">
    <property type="entry name" value="DEAD"/>
    <property type="match status" value="1"/>
</dbReference>
<feature type="compositionally biased region" description="Low complexity" evidence="9">
    <location>
        <begin position="502"/>
        <end position="512"/>
    </location>
</feature>
<reference evidence="12 13" key="1">
    <citation type="journal article" date="2020" name="ISME J.">
        <title>Uncovering the hidden diversity of litter-decomposition mechanisms in mushroom-forming fungi.</title>
        <authorList>
            <person name="Floudas D."/>
            <person name="Bentzer J."/>
            <person name="Ahren D."/>
            <person name="Johansson T."/>
            <person name="Persson P."/>
            <person name="Tunlid A."/>
        </authorList>
    </citation>
    <scope>NUCLEOTIDE SEQUENCE [LARGE SCALE GENOMIC DNA]</scope>
    <source>
        <strain evidence="12 13">CBS 101986</strain>
    </source>
</reference>
<evidence type="ECO:0000256" key="7">
    <source>
        <dbReference type="ARBA" id="ARBA00022840"/>
    </source>
</evidence>
<evidence type="ECO:0000256" key="1">
    <source>
        <dbReference type="ARBA" id="ARBA00004496"/>
    </source>
</evidence>
<keyword evidence="4" id="KW-0547">Nucleotide-binding</keyword>
<comment type="caution">
    <text evidence="12">The sequence shown here is derived from an EMBL/GenBank/DDBJ whole genome shotgun (WGS) entry which is preliminary data.</text>
</comment>
<dbReference type="GO" id="GO:0055087">
    <property type="term" value="C:Ski complex"/>
    <property type="evidence" value="ECO:0007669"/>
    <property type="project" value="TreeGrafter"/>
</dbReference>
<dbReference type="GO" id="GO:0003723">
    <property type="term" value="F:RNA binding"/>
    <property type="evidence" value="ECO:0007669"/>
    <property type="project" value="UniProtKB-KW"/>
</dbReference>
<evidence type="ECO:0000256" key="4">
    <source>
        <dbReference type="ARBA" id="ARBA00022741"/>
    </source>
</evidence>
<dbReference type="Pfam" id="PF00271">
    <property type="entry name" value="Helicase_C"/>
    <property type="match status" value="1"/>
</dbReference>
<dbReference type="GO" id="GO:0005524">
    <property type="term" value="F:ATP binding"/>
    <property type="evidence" value="ECO:0007669"/>
    <property type="project" value="UniProtKB-KW"/>
</dbReference>
<sequence>MTSNYHGAQDPSDILQRLQLASTPSPSEIHEDIERRILLPPRALPSHWLPSYQIHWDQNISIPELLKTQPAPPPTNLSFVRAGLDGRVTGYTEVPSTRVTNGLTSTSLSRAPGPTKNFVRGKSGHVPFWPGGFEDTVAGPSGSKGSTSDSNAFRSVAPGLHRGLRLPGDPIEDEDLVVIDEATEAASGAEKGEHIDYQSLEDNEVVLDNANEVDELLPTSKSQLKPIGIPKRRTNRAALQKRDWAHVIDVNTPLANFHELVPEMAHKYPFELDTFQKQAVYHLEMGDSVFVAAHTSAGKTVVAEYAIALAEKHMTRAIYTSPIKALSNQKFRDFKQTFSSSSVGILTGDVQINPEASCLIMTTEILRSMLYKGADLIRDVEFVIFDEVHYVNDAERGVVWEEVIIMLPDHVNIILLSATVPNTKEFADWVGRTKKKDIYVISTPQRPVPLEHYLYAGRETYKIVDAHRNFLALGYKEAGEALRRKQDKEREAAGLPPVQRVGARGAAPAQRGGQRGTGGRGAAPPQRGRGGGGGGGPPRTMHTAADKNLYVHLLGHLRKKNLLPVVVFTFSKKRCEENAATLTNADLCTSVEKSEVHVAIEKALSRIKGSDRKLPQIVRTRDLLSRGIGIHHGGLLPLVKELVEILFARGLVKILFATETFAMGVNMPAKCVVFSNIRKHDGKNFREILPGEYTQMAGRAGRRGLDPTGTVIIVANDSLPEQTTLHTMMLGTPGKLSSQFRLTYNMILNLLRVEALRVEEMIKRSFSENSSQRLLPEQQKKVTESEKLLSSLPKFECDICAADIETHYDKCLDINEKNQRLFDIALGHPQGSKILSTGRVVVLRDGHFRNNNIAVVLKQAPVQASDAGLLKKVRTYFILALVNPETKGGTQDVDTEAIAPIWPIGPHSLHIEGGVYELRIVPMTSIIMITNRTIKVEVNDIVDRHLISKMRDAISSLKGIGVEWMSTGSLPEIDWSRMRAMEFQELLRSRDTTSKKLGNRCLSCPHFNEHYNVVHGQKVLQANIAFLKLALSDQNLELIPDYEQRISVLKDLKFIDENSTIQLKGRVACEINSANELVLTELILENTLAGYEPEEVVALLSCFVFQEKTDVEPVLSPKLEQGRDAILAISERVGRIQDFHKVVAEEFRSELKFGLVEVVYEWAKGMPFEQITTLTDVAEGTIVRVITRLDETCREVRDAARVIGDAELFKKMEETQIKIKRDIVFAASLYF</sequence>
<evidence type="ECO:0000259" key="11">
    <source>
        <dbReference type="PROSITE" id="PS51194"/>
    </source>
</evidence>
<evidence type="ECO:0000256" key="5">
    <source>
        <dbReference type="ARBA" id="ARBA00022801"/>
    </source>
</evidence>
<dbReference type="InterPro" id="IPR016438">
    <property type="entry name" value="SKI2-like"/>
</dbReference>
<dbReference type="GO" id="GO:0070478">
    <property type="term" value="P:nuclear-transcribed mRNA catabolic process, 3'-5' exonucleolytic nonsense-mediated decay"/>
    <property type="evidence" value="ECO:0007669"/>
    <property type="project" value="TreeGrafter"/>
</dbReference>